<keyword evidence="2" id="KW-0813">Transport</keyword>
<dbReference type="InterPro" id="IPR013766">
    <property type="entry name" value="Thioredoxin_domain"/>
</dbReference>
<proteinExistence type="inferred from homology"/>
<dbReference type="InterPro" id="IPR011990">
    <property type="entry name" value="TPR-like_helical_dom_sf"/>
</dbReference>
<dbReference type="RefSeq" id="WP_013874974.1">
    <property type="nucleotide sequence ID" value="NC_015656.1"/>
</dbReference>
<feature type="compositionally biased region" description="Low complexity" evidence="6">
    <location>
        <begin position="1"/>
        <end position="16"/>
    </location>
</feature>
<dbReference type="KEGG" id="fsy:FsymDg_3818"/>
<name>F8AVP4_9ACTN</name>
<dbReference type="SUPFAM" id="SSF52833">
    <property type="entry name" value="Thioredoxin-like"/>
    <property type="match status" value="1"/>
</dbReference>
<dbReference type="Pfam" id="PF14561">
    <property type="entry name" value="TPR_20"/>
    <property type="match status" value="1"/>
</dbReference>
<dbReference type="PANTHER" id="PTHR45663">
    <property type="entry name" value="GEO12009P1"/>
    <property type="match status" value="1"/>
</dbReference>
<dbReference type="STRING" id="656024.FsymDg_3818"/>
<dbReference type="GO" id="GO:0045454">
    <property type="term" value="P:cell redox homeostasis"/>
    <property type="evidence" value="ECO:0007669"/>
    <property type="project" value="TreeGrafter"/>
</dbReference>
<protein>
    <submittedName>
        <fullName evidence="8">Thioredoxin domain-containing protein</fullName>
    </submittedName>
</protein>
<keyword evidence="9" id="KW-1185">Reference proteome</keyword>
<dbReference type="SUPFAM" id="SSF48452">
    <property type="entry name" value="TPR-like"/>
    <property type="match status" value="1"/>
</dbReference>
<dbReference type="InterPro" id="IPR036249">
    <property type="entry name" value="Thioredoxin-like_sf"/>
</dbReference>
<evidence type="ECO:0000256" key="2">
    <source>
        <dbReference type="ARBA" id="ARBA00022448"/>
    </source>
</evidence>
<dbReference type="Proteomes" id="UP000001549">
    <property type="component" value="Chromosome"/>
</dbReference>
<evidence type="ECO:0000259" key="7">
    <source>
        <dbReference type="PROSITE" id="PS51352"/>
    </source>
</evidence>
<sequence>MSSGPRSSGPGPARSRNASPSDPRLSDELAGLRFAGAVPLDPKPAPTRPAATAAGAARTAQAGPGAPAQPVVVDVSEATFATEVLQRSMQVPVVVDFWASWCGPCKQLSPILERLAEADGGRWVLAKIDVDANPQLAQAAAVQGIPAVKAIIGGRIIGEFTGALPEREVRAWLDQLLALVDEATDGLPSGPDAAAADPHHAAAQEALARGDLDAAAAAYRARLAEAPGDQDAVLGLSRVELFQRVATIDATALRARLAADPDDVEAAIMLADVLVAKGEIETGLTRLVGVVRRTTGDERERVRAHLVDLFQALGDGEPAVAPARRALAAALF</sequence>
<dbReference type="GO" id="GO:0005829">
    <property type="term" value="C:cytosol"/>
    <property type="evidence" value="ECO:0007669"/>
    <property type="project" value="TreeGrafter"/>
</dbReference>
<evidence type="ECO:0000313" key="9">
    <source>
        <dbReference type="Proteomes" id="UP000001549"/>
    </source>
</evidence>
<dbReference type="PROSITE" id="PS51352">
    <property type="entry name" value="THIOREDOXIN_2"/>
    <property type="match status" value="1"/>
</dbReference>
<dbReference type="CDD" id="cd02956">
    <property type="entry name" value="ybbN"/>
    <property type="match status" value="1"/>
</dbReference>
<feature type="domain" description="Thioredoxin" evidence="7">
    <location>
        <begin position="60"/>
        <end position="178"/>
    </location>
</feature>
<dbReference type="Gene3D" id="1.25.40.10">
    <property type="entry name" value="Tetratricopeptide repeat domain"/>
    <property type="match status" value="1"/>
</dbReference>
<dbReference type="GO" id="GO:0015035">
    <property type="term" value="F:protein-disulfide reductase activity"/>
    <property type="evidence" value="ECO:0007669"/>
    <property type="project" value="TreeGrafter"/>
</dbReference>
<evidence type="ECO:0000256" key="6">
    <source>
        <dbReference type="SAM" id="MobiDB-lite"/>
    </source>
</evidence>
<dbReference type="HOGENOM" id="CLU_046120_0_0_11"/>
<keyword evidence="3" id="KW-0249">Electron transport</keyword>
<evidence type="ECO:0000256" key="1">
    <source>
        <dbReference type="ARBA" id="ARBA00008987"/>
    </source>
</evidence>
<dbReference type="eggNOG" id="COG3118">
    <property type="taxonomic scope" value="Bacteria"/>
</dbReference>
<dbReference type="InterPro" id="IPR017937">
    <property type="entry name" value="Thioredoxin_CS"/>
</dbReference>
<reference evidence="8 9" key="1">
    <citation type="submission" date="2011-05" db="EMBL/GenBank/DDBJ databases">
        <title>Complete sequence of chromosome of Frankia symbiont of Datisca glomerata.</title>
        <authorList>
            <consortium name="US DOE Joint Genome Institute"/>
            <person name="Lucas S."/>
            <person name="Han J."/>
            <person name="Lapidus A."/>
            <person name="Cheng J.-F."/>
            <person name="Goodwin L."/>
            <person name="Pitluck S."/>
            <person name="Peters L."/>
            <person name="Mikhailova N."/>
            <person name="Chertkov O."/>
            <person name="Teshima H."/>
            <person name="Han C."/>
            <person name="Tapia R."/>
            <person name="Land M."/>
            <person name="Hauser L."/>
            <person name="Kyrpides N."/>
            <person name="Ivanova N."/>
            <person name="Pagani I."/>
            <person name="Berry A."/>
            <person name="Pawlowski K."/>
            <person name="Persson T."/>
            <person name="Vanden Heuvel B."/>
            <person name="Benson D."/>
            <person name="Woyke T."/>
        </authorList>
    </citation>
    <scope>NUCLEOTIDE SEQUENCE [LARGE SCALE GENOMIC DNA]</scope>
    <source>
        <strain evidence="9">4085684</strain>
    </source>
</reference>
<keyword evidence="4" id="KW-1015">Disulfide bond</keyword>
<comment type="similarity">
    <text evidence="1">Belongs to the thioredoxin family.</text>
</comment>
<organism evidence="8 9">
    <name type="scientific">Candidatus Protofrankia datiscae</name>
    <dbReference type="NCBI Taxonomy" id="2716812"/>
    <lineage>
        <taxon>Bacteria</taxon>
        <taxon>Bacillati</taxon>
        <taxon>Actinomycetota</taxon>
        <taxon>Actinomycetes</taxon>
        <taxon>Frankiales</taxon>
        <taxon>Frankiaceae</taxon>
        <taxon>Protofrankia</taxon>
    </lineage>
</organism>
<evidence type="ECO:0000256" key="4">
    <source>
        <dbReference type="ARBA" id="ARBA00023157"/>
    </source>
</evidence>
<dbReference type="Gene3D" id="3.40.30.10">
    <property type="entry name" value="Glutaredoxin"/>
    <property type="match status" value="1"/>
</dbReference>
<dbReference type="AlphaFoldDB" id="F8AVP4"/>
<dbReference type="EMBL" id="CP002801">
    <property type="protein sequence ID" value="AEH11095.1"/>
    <property type="molecule type" value="Genomic_DNA"/>
</dbReference>
<gene>
    <name evidence="8" type="ordered locus">FsymDg_3818</name>
</gene>
<evidence type="ECO:0000256" key="3">
    <source>
        <dbReference type="ARBA" id="ARBA00022982"/>
    </source>
</evidence>
<dbReference type="GO" id="GO:0006950">
    <property type="term" value="P:response to stress"/>
    <property type="evidence" value="ECO:0007669"/>
    <property type="project" value="UniProtKB-ARBA"/>
</dbReference>
<evidence type="ECO:0000313" key="8">
    <source>
        <dbReference type="EMBL" id="AEH11095.1"/>
    </source>
</evidence>
<feature type="region of interest" description="Disordered" evidence="6">
    <location>
        <begin position="1"/>
        <end position="68"/>
    </location>
</feature>
<keyword evidence="5" id="KW-0676">Redox-active center</keyword>
<evidence type="ECO:0000256" key="5">
    <source>
        <dbReference type="ARBA" id="ARBA00023284"/>
    </source>
</evidence>
<dbReference type="Pfam" id="PF00085">
    <property type="entry name" value="Thioredoxin"/>
    <property type="match status" value="1"/>
</dbReference>
<feature type="compositionally biased region" description="Low complexity" evidence="6">
    <location>
        <begin position="48"/>
        <end position="68"/>
    </location>
</feature>
<dbReference type="PANTHER" id="PTHR45663:SF11">
    <property type="entry name" value="GEO12009P1"/>
    <property type="match status" value="1"/>
</dbReference>
<accession>F8AVP4</accession>
<dbReference type="PROSITE" id="PS00194">
    <property type="entry name" value="THIOREDOXIN_1"/>
    <property type="match status" value="1"/>
</dbReference>